<keyword evidence="1" id="KW-0488">Methylation</keyword>
<dbReference type="RefSeq" id="WP_130168094.1">
    <property type="nucleotide sequence ID" value="NZ_SGSQ01000002.1"/>
</dbReference>
<protein>
    <submittedName>
        <fullName evidence="3">Prepilin-type N-terminal cleavage/methylation domain-containing protein</fullName>
    </submittedName>
</protein>
<keyword evidence="4" id="KW-1185">Reference proteome</keyword>
<keyword evidence="2" id="KW-0472">Membrane</keyword>
<evidence type="ECO:0000256" key="1">
    <source>
        <dbReference type="ARBA" id="ARBA00022481"/>
    </source>
</evidence>
<dbReference type="Pfam" id="PF07963">
    <property type="entry name" value="N_methyl"/>
    <property type="match status" value="1"/>
</dbReference>
<evidence type="ECO:0000313" key="3">
    <source>
        <dbReference type="EMBL" id="RZG49157.1"/>
    </source>
</evidence>
<dbReference type="InterPro" id="IPR031982">
    <property type="entry name" value="PilE-like"/>
</dbReference>
<dbReference type="GO" id="GO:0015628">
    <property type="term" value="P:protein secretion by the type II secretion system"/>
    <property type="evidence" value="ECO:0007669"/>
    <property type="project" value="InterPro"/>
</dbReference>
<proteinExistence type="predicted"/>
<dbReference type="InterPro" id="IPR012902">
    <property type="entry name" value="N_methyl_site"/>
</dbReference>
<keyword evidence="2" id="KW-1133">Transmembrane helix</keyword>
<reference evidence="3 4" key="1">
    <citation type="submission" date="2019-02" db="EMBL/GenBank/DDBJ databases">
        <title>The Batch Genome Submission of Acinetobacter spp. strains.</title>
        <authorList>
            <person name="Qin J."/>
            <person name="Hu Y."/>
            <person name="Ye H."/>
            <person name="Wei L."/>
            <person name="Feng Y."/>
            <person name="Zong Z."/>
        </authorList>
    </citation>
    <scope>NUCLEOTIDE SEQUENCE [LARGE SCALE GENOMIC DNA]</scope>
    <source>
        <strain evidence="3 4">WCHAW060049</strain>
    </source>
</reference>
<dbReference type="NCBIfam" id="TIGR02532">
    <property type="entry name" value="IV_pilin_GFxxxE"/>
    <property type="match status" value="1"/>
</dbReference>
<organism evidence="3 4">
    <name type="scientific">Acinetobacter wuhouensis</name>
    <dbReference type="NCBI Taxonomy" id="1879050"/>
    <lineage>
        <taxon>Bacteria</taxon>
        <taxon>Pseudomonadati</taxon>
        <taxon>Pseudomonadota</taxon>
        <taxon>Gammaproteobacteria</taxon>
        <taxon>Moraxellales</taxon>
        <taxon>Moraxellaceae</taxon>
        <taxon>Acinetobacter</taxon>
    </lineage>
</organism>
<name>A0A4Q7AN04_9GAMM</name>
<accession>A0A4Q7AN04</accession>
<dbReference type="Proteomes" id="UP000293863">
    <property type="component" value="Unassembled WGS sequence"/>
</dbReference>
<feature type="transmembrane region" description="Helical" evidence="2">
    <location>
        <begin position="6"/>
        <end position="29"/>
    </location>
</feature>
<dbReference type="GO" id="GO:0015627">
    <property type="term" value="C:type II protein secretion system complex"/>
    <property type="evidence" value="ECO:0007669"/>
    <property type="project" value="InterPro"/>
</dbReference>
<evidence type="ECO:0000313" key="4">
    <source>
        <dbReference type="Proteomes" id="UP000293863"/>
    </source>
</evidence>
<dbReference type="AlphaFoldDB" id="A0A4Q7AN04"/>
<sequence length="143" mass="15499">MKNGNQVGFTLIELMIVVAIIAIIAAIAYPSYSQYKARTNRADVQNEMMRVAQRMQSYKAVNNNYTSATLMGIGGSSTYPSTSPVYDLTLQTTAQTWTLTARPKTGTSQAGNGVICLNNLGQKYWVKAATACALSVTSTWDGR</sequence>
<dbReference type="GO" id="GO:0043683">
    <property type="term" value="P:type IV pilus assembly"/>
    <property type="evidence" value="ECO:0007669"/>
    <property type="project" value="InterPro"/>
</dbReference>
<comment type="caution">
    <text evidence="3">The sequence shown here is derived from an EMBL/GenBank/DDBJ whole genome shotgun (WGS) entry which is preliminary data.</text>
</comment>
<dbReference type="InterPro" id="IPR000983">
    <property type="entry name" value="Bac_GSPG_pilin"/>
</dbReference>
<dbReference type="PANTHER" id="PTHR30093">
    <property type="entry name" value="GENERAL SECRETION PATHWAY PROTEIN G"/>
    <property type="match status" value="1"/>
</dbReference>
<dbReference type="SUPFAM" id="SSF54523">
    <property type="entry name" value="Pili subunits"/>
    <property type="match status" value="1"/>
</dbReference>
<dbReference type="Pfam" id="PF16732">
    <property type="entry name" value="ComP_DUS"/>
    <property type="match status" value="1"/>
</dbReference>
<keyword evidence="2" id="KW-0812">Transmembrane</keyword>
<dbReference type="EMBL" id="SGSQ01000002">
    <property type="protein sequence ID" value="RZG49157.1"/>
    <property type="molecule type" value="Genomic_DNA"/>
</dbReference>
<gene>
    <name evidence="3" type="ORF">EXU28_01925</name>
</gene>
<evidence type="ECO:0000256" key="2">
    <source>
        <dbReference type="SAM" id="Phobius"/>
    </source>
</evidence>
<dbReference type="Gene3D" id="3.30.700.10">
    <property type="entry name" value="Glycoprotein, Type 4 Pilin"/>
    <property type="match status" value="1"/>
</dbReference>
<dbReference type="PANTHER" id="PTHR30093:SF47">
    <property type="entry name" value="TYPE IV PILUS NON-CORE MINOR PILIN PILE"/>
    <property type="match status" value="1"/>
</dbReference>
<dbReference type="InterPro" id="IPR045584">
    <property type="entry name" value="Pilin-like"/>
</dbReference>
<dbReference type="PRINTS" id="PR00813">
    <property type="entry name" value="BCTERIALGSPG"/>
</dbReference>